<name>A0AAJ0BZW4_9PEZI</name>
<evidence type="ECO:0000313" key="2">
    <source>
        <dbReference type="EMBL" id="KAK1766892.1"/>
    </source>
</evidence>
<dbReference type="EMBL" id="MU839010">
    <property type="protein sequence ID" value="KAK1766892.1"/>
    <property type="molecule type" value="Genomic_DNA"/>
</dbReference>
<dbReference type="PANTHER" id="PTHR47204:SF1">
    <property type="entry name" value="RIBONUCLEASE H2 SUBUNIT C"/>
    <property type="match status" value="1"/>
</dbReference>
<dbReference type="RefSeq" id="XP_060283105.1">
    <property type="nucleotide sequence ID" value="XM_060429987.1"/>
</dbReference>
<feature type="compositionally biased region" description="Acidic residues" evidence="1">
    <location>
        <begin position="92"/>
        <end position="101"/>
    </location>
</feature>
<comment type="caution">
    <text evidence="2">The sequence shown here is derived from an EMBL/GenBank/DDBJ whole genome shotgun (WGS) entry which is preliminary data.</text>
</comment>
<keyword evidence="3" id="KW-1185">Reference proteome</keyword>
<dbReference type="Pfam" id="PF08615">
    <property type="entry name" value="RNase_H2_suC"/>
    <property type="match status" value="1"/>
</dbReference>
<evidence type="ECO:0000313" key="3">
    <source>
        <dbReference type="Proteomes" id="UP001244011"/>
    </source>
</evidence>
<reference evidence="2" key="1">
    <citation type="submission" date="2023-06" db="EMBL/GenBank/DDBJ databases">
        <title>Genome-scale phylogeny and comparative genomics of the fungal order Sordariales.</title>
        <authorList>
            <consortium name="Lawrence Berkeley National Laboratory"/>
            <person name="Hensen N."/>
            <person name="Bonometti L."/>
            <person name="Westerberg I."/>
            <person name="Brannstrom I.O."/>
            <person name="Guillou S."/>
            <person name="Cros-Aarteil S."/>
            <person name="Calhoun S."/>
            <person name="Haridas S."/>
            <person name="Kuo A."/>
            <person name="Mondo S."/>
            <person name="Pangilinan J."/>
            <person name="Riley R."/>
            <person name="Labutti K."/>
            <person name="Andreopoulos B."/>
            <person name="Lipzen A."/>
            <person name="Chen C."/>
            <person name="Yanf M."/>
            <person name="Daum C."/>
            <person name="Ng V."/>
            <person name="Clum A."/>
            <person name="Steindorff A."/>
            <person name="Ohm R."/>
            <person name="Martin F."/>
            <person name="Silar P."/>
            <person name="Natvig D."/>
            <person name="Lalanne C."/>
            <person name="Gautier V."/>
            <person name="Ament-Velasquez S.L."/>
            <person name="Kruys A."/>
            <person name="Hutchinson M.I."/>
            <person name="Powell A.J."/>
            <person name="Barry K."/>
            <person name="Miller A.N."/>
            <person name="Grigoriev I.V."/>
            <person name="Debuchy R."/>
            <person name="Gladieux P."/>
            <person name="Thoren M.H."/>
            <person name="Johannesson H."/>
        </authorList>
    </citation>
    <scope>NUCLEOTIDE SEQUENCE</scope>
    <source>
        <strain evidence="2">8032-3</strain>
    </source>
</reference>
<protein>
    <submittedName>
        <fullName evidence="2">Ribonuclease H2, subunit C</fullName>
    </submittedName>
</protein>
<proteinExistence type="predicted"/>
<dbReference type="GO" id="GO:0032299">
    <property type="term" value="C:ribonuclease H2 complex"/>
    <property type="evidence" value="ECO:0007669"/>
    <property type="project" value="InterPro"/>
</dbReference>
<sequence length="156" mass="16899">MSQPMLNISKQPSNPQTIPHLLPCRVHYDGPVEPIQSYWSPSEAKDGTKVAYFRGRKLHGKAVRLPEGYRGVVVQKGEVETTTTPAATAPEPEADELGDEPEVGTGRLEARAGFEEVVVWGHETTADAGSDPVVRGLEEWLALAEKIHSYPAGQGS</sequence>
<dbReference type="InterPro" id="IPR013924">
    <property type="entry name" value="RNase_H2_suC"/>
</dbReference>
<dbReference type="GO" id="GO:0006401">
    <property type="term" value="P:RNA catabolic process"/>
    <property type="evidence" value="ECO:0007669"/>
    <property type="project" value="InterPro"/>
</dbReference>
<dbReference type="GeneID" id="85313174"/>
<dbReference type="PANTHER" id="PTHR47204">
    <property type="entry name" value="OS02G0168900 PROTEIN"/>
    <property type="match status" value="1"/>
</dbReference>
<feature type="compositionally biased region" description="Low complexity" evidence="1">
    <location>
        <begin position="80"/>
        <end position="91"/>
    </location>
</feature>
<dbReference type="Gene3D" id="2.40.128.680">
    <property type="match status" value="1"/>
</dbReference>
<feature type="region of interest" description="Disordered" evidence="1">
    <location>
        <begin position="77"/>
        <end position="101"/>
    </location>
</feature>
<dbReference type="AlphaFoldDB" id="A0AAJ0BZW4"/>
<dbReference type="Proteomes" id="UP001244011">
    <property type="component" value="Unassembled WGS sequence"/>
</dbReference>
<accession>A0AAJ0BZW4</accession>
<gene>
    <name evidence="2" type="ORF">QBC33DRAFT_559614</name>
</gene>
<evidence type="ECO:0000256" key="1">
    <source>
        <dbReference type="SAM" id="MobiDB-lite"/>
    </source>
</evidence>
<dbReference type="CDD" id="cd09271">
    <property type="entry name" value="RNase_H2-C"/>
    <property type="match status" value="1"/>
</dbReference>
<organism evidence="2 3">
    <name type="scientific">Phialemonium atrogriseum</name>
    <dbReference type="NCBI Taxonomy" id="1093897"/>
    <lineage>
        <taxon>Eukaryota</taxon>
        <taxon>Fungi</taxon>
        <taxon>Dikarya</taxon>
        <taxon>Ascomycota</taxon>
        <taxon>Pezizomycotina</taxon>
        <taxon>Sordariomycetes</taxon>
        <taxon>Sordariomycetidae</taxon>
        <taxon>Cephalothecales</taxon>
        <taxon>Cephalothecaceae</taxon>
        <taxon>Phialemonium</taxon>
    </lineage>
</organism>